<sequence>MHRTSRLRTTLLALTAAAAVAMTVATPASAAPASTHRATSATSATATNVGPVVVYLTGMGGGPANIAGAAAVNHFVQQAAELGFSNSQCRITDGPLLQHVTGNYYNAMVKGTCSGDPASSPPTRSLNRLIGPNGEHISTVWNVPPGYRVEGSLGHLYTSPREGTVPLYHCVVRKDNFLSGDVNCEGQTYVTRLGWMYPGQPSDVGTLPLMRCMVGSHREFFESNQANCEGQASGGQLGWIFTG</sequence>
<organism evidence="2 3">
    <name type="scientific">Streptomyces zagrosensis</name>
    <dbReference type="NCBI Taxonomy" id="1042984"/>
    <lineage>
        <taxon>Bacteria</taxon>
        <taxon>Bacillati</taxon>
        <taxon>Actinomycetota</taxon>
        <taxon>Actinomycetes</taxon>
        <taxon>Kitasatosporales</taxon>
        <taxon>Streptomycetaceae</taxon>
        <taxon>Streptomyces</taxon>
    </lineage>
</organism>
<keyword evidence="3" id="KW-1185">Reference proteome</keyword>
<evidence type="ECO:0000313" key="2">
    <source>
        <dbReference type="EMBL" id="MBB5938312.1"/>
    </source>
</evidence>
<keyword evidence="1" id="KW-0732">Signal</keyword>
<protein>
    <recommendedName>
        <fullName evidence="4">Secreted protein</fullName>
    </recommendedName>
</protein>
<name>A0A7W9V0X2_9ACTN</name>
<feature type="signal peptide" evidence="1">
    <location>
        <begin position="1"/>
        <end position="30"/>
    </location>
</feature>
<evidence type="ECO:0000313" key="3">
    <source>
        <dbReference type="Proteomes" id="UP000588098"/>
    </source>
</evidence>
<accession>A0A7W9V0X2</accession>
<proteinExistence type="predicted"/>
<reference evidence="2 3" key="1">
    <citation type="submission" date="2020-08" db="EMBL/GenBank/DDBJ databases">
        <title>Genomic Encyclopedia of Type Strains, Phase III (KMG-III): the genomes of soil and plant-associated and newly described type strains.</title>
        <authorList>
            <person name="Whitman W."/>
        </authorList>
    </citation>
    <scope>NUCLEOTIDE SEQUENCE [LARGE SCALE GENOMIC DNA]</scope>
    <source>
        <strain evidence="2 3">CECT 8305</strain>
    </source>
</reference>
<gene>
    <name evidence="2" type="ORF">FHS42_005400</name>
</gene>
<dbReference type="RefSeq" id="WP_184575943.1">
    <property type="nucleotide sequence ID" value="NZ_JACHJL010000015.1"/>
</dbReference>
<dbReference type="Proteomes" id="UP000588098">
    <property type="component" value="Unassembled WGS sequence"/>
</dbReference>
<dbReference type="EMBL" id="JACHJL010000015">
    <property type="protein sequence ID" value="MBB5938312.1"/>
    <property type="molecule type" value="Genomic_DNA"/>
</dbReference>
<dbReference type="AlphaFoldDB" id="A0A7W9V0X2"/>
<feature type="chain" id="PRO_5031272560" description="Secreted protein" evidence="1">
    <location>
        <begin position="31"/>
        <end position="243"/>
    </location>
</feature>
<evidence type="ECO:0008006" key="4">
    <source>
        <dbReference type="Google" id="ProtNLM"/>
    </source>
</evidence>
<evidence type="ECO:0000256" key="1">
    <source>
        <dbReference type="SAM" id="SignalP"/>
    </source>
</evidence>
<comment type="caution">
    <text evidence="2">The sequence shown here is derived from an EMBL/GenBank/DDBJ whole genome shotgun (WGS) entry which is preliminary data.</text>
</comment>